<feature type="domain" description="Putative auto-transporter adhesin head GIN" evidence="1">
    <location>
        <begin position="2"/>
        <end position="92"/>
    </location>
</feature>
<protein>
    <recommendedName>
        <fullName evidence="1">Putative auto-transporter adhesin head GIN domain-containing protein</fullName>
    </recommendedName>
</protein>
<evidence type="ECO:0000313" key="3">
    <source>
        <dbReference type="Proteomes" id="UP001500298"/>
    </source>
</evidence>
<evidence type="ECO:0000259" key="1">
    <source>
        <dbReference type="Pfam" id="PF10988"/>
    </source>
</evidence>
<dbReference type="Pfam" id="PF10988">
    <property type="entry name" value="DUF2807"/>
    <property type="match status" value="1"/>
</dbReference>
<comment type="caution">
    <text evidence="2">The sequence shown here is derived from an EMBL/GenBank/DDBJ whole genome shotgun (WGS) entry which is preliminary data.</text>
</comment>
<dbReference type="Gene3D" id="2.160.20.120">
    <property type="match status" value="1"/>
</dbReference>
<dbReference type="Proteomes" id="UP001500298">
    <property type="component" value="Unassembled WGS sequence"/>
</dbReference>
<name>A0ABP9D7X6_9BACT</name>
<accession>A0ABP9D7X6</accession>
<keyword evidence="3" id="KW-1185">Reference proteome</keyword>
<sequence>MSDVQLTLHSEKVSVRSNSGSPITLNGSCSELIIYFDYISGNFSASSLFAEQLQASHVFITHKSAGNITVFPVTTLQSENFSFGDIIYVNQPKQLNISNHGKGETYFKPQRRIP</sequence>
<proteinExistence type="predicted"/>
<dbReference type="InterPro" id="IPR021255">
    <property type="entry name" value="DUF2807"/>
</dbReference>
<evidence type="ECO:0000313" key="2">
    <source>
        <dbReference type="EMBL" id="GAA4827687.1"/>
    </source>
</evidence>
<gene>
    <name evidence="2" type="ORF">GCM10023331_10670</name>
</gene>
<dbReference type="EMBL" id="BAABJX010000020">
    <property type="protein sequence ID" value="GAA4827687.1"/>
    <property type="molecule type" value="Genomic_DNA"/>
</dbReference>
<reference evidence="3" key="1">
    <citation type="journal article" date="2019" name="Int. J. Syst. Evol. Microbiol.">
        <title>The Global Catalogue of Microorganisms (GCM) 10K type strain sequencing project: providing services to taxonomists for standard genome sequencing and annotation.</title>
        <authorList>
            <consortium name="The Broad Institute Genomics Platform"/>
            <consortium name="The Broad Institute Genome Sequencing Center for Infectious Disease"/>
            <person name="Wu L."/>
            <person name="Ma J."/>
        </authorList>
    </citation>
    <scope>NUCLEOTIDE SEQUENCE [LARGE SCALE GENOMIC DNA]</scope>
    <source>
        <strain evidence="3">JCM 18326</strain>
    </source>
</reference>
<organism evidence="2 3">
    <name type="scientific">Algivirga pacifica</name>
    <dbReference type="NCBI Taxonomy" id="1162670"/>
    <lineage>
        <taxon>Bacteria</taxon>
        <taxon>Pseudomonadati</taxon>
        <taxon>Bacteroidota</taxon>
        <taxon>Cytophagia</taxon>
        <taxon>Cytophagales</taxon>
        <taxon>Flammeovirgaceae</taxon>
        <taxon>Algivirga</taxon>
    </lineage>
</organism>